<dbReference type="InterPro" id="IPR007484">
    <property type="entry name" value="Peptidase_M28"/>
</dbReference>
<evidence type="ECO:0000313" key="3">
    <source>
        <dbReference type="EMBL" id="AEG34212.1"/>
    </source>
</evidence>
<organism evidence="3 4">
    <name type="scientific">Thermus thermophilus (strain SG0.5JP17-16)</name>
    <dbReference type="NCBI Taxonomy" id="762633"/>
    <lineage>
        <taxon>Bacteria</taxon>
        <taxon>Thermotogati</taxon>
        <taxon>Deinococcota</taxon>
        <taxon>Deinococci</taxon>
        <taxon>Thermales</taxon>
        <taxon>Thermaceae</taxon>
        <taxon>Thermus</taxon>
    </lineage>
</organism>
<feature type="transmembrane region" description="Helical" evidence="1">
    <location>
        <begin position="143"/>
        <end position="163"/>
    </location>
</feature>
<dbReference type="EMBL" id="CP002777">
    <property type="protein sequence ID" value="AEG34212.1"/>
    <property type="molecule type" value="Genomic_DNA"/>
</dbReference>
<name>F6DFF4_THETG</name>
<feature type="transmembrane region" description="Helical" evidence="1">
    <location>
        <begin position="59"/>
        <end position="87"/>
    </location>
</feature>
<dbReference type="HOGENOM" id="CLU_047405_0_0_0"/>
<feature type="domain" description="Peptidase M28" evidence="2">
    <location>
        <begin position="108"/>
        <end position="339"/>
    </location>
</feature>
<proteinExistence type="predicted"/>
<dbReference type="RefSeq" id="WP_014510864.1">
    <property type="nucleotide sequence ID" value="NC_017272.1"/>
</dbReference>
<protein>
    <submittedName>
        <fullName evidence="3">Peptidase M28</fullName>
    </submittedName>
</protein>
<gene>
    <name evidence="3" type="ordered locus">Ththe16_1817</name>
</gene>
<evidence type="ECO:0000256" key="1">
    <source>
        <dbReference type="SAM" id="Phobius"/>
    </source>
</evidence>
<dbReference type="Proteomes" id="UP000009233">
    <property type="component" value="Chromosome"/>
</dbReference>
<keyword evidence="1" id="KW-0472">Membrane</keyword>
<dbReference type="PATRIC" id="fig|762633.3.peg.1807"/>
<sequence length="367" mass="40291">MRGTETLKAVLDRLRLPHRGSATALEAEAFRRLRAFLEARGVRPLEIPFRGMPSYGPELLALSLLLGLGFLSPLFPLAGAIGFYLYFTGRRPWGRLLDRHPSRNLLAWKGEGARALVLMAHVDTAKTYFLYHPKRVKGFRRSFLLNAFLALLSPLLALTPLKWPLSLYFLLQTALLLHRELSAPYVEGGNDNASGVAVATALFLETDPPPGFRLGLALTGCEEVGALGAKALLPHLPEGTLVLNLDNVGRGELFYAEGEGMLRYVPYRGPLLEAARKTPGARPVRYRLAYFDTLPLAQRGLPTLTLVRLEGGVPPDWHWPTDTFARLDQKALKDTLAYARSLLKALVGLPSKSPCTPEGAGGGREEP</sequence>
<evidence type="ECO:0000259" key="2">
    <source>
        <dbReference type="Pfam" id="PF04389"/>
    </source>
</evidence>
<dbReference type="SUPFAM" id="SSF53187">
    <property type="entry name" value="Zn-dependent exopeptidases"/>
    <property type="match status" value="1"/>
</dbReference>
<keyword evidence="1" id="KW-1133">Transmembrane helix</keyword>
<accession>F6DFF4</accession>
<dbReference type="Gene3D" id="3.40.630.10">
    <property type="entry name" value="Zn peptidases"/>
    <property type="match status" value="1"/>
</dbReference>
<reference evidence="3" key="1">
    <citation type="submission" date="2011-05" db="EMBL/GenBank/DDBJ databases">
        <title>Complete sequence of chromosome of Thermus thermophilus SG0.5JP17-16.</title>
        <authorList>
            <consortium name="US DOE Joint Genome Institute"/>
            <person name="Lucas S."/>
            <person name="Han J."/>
            <person name="Lapidus A."/>
            <person name="Cheng J.-F."/>
            <person name="Goodwin L."/>
            <person name="Pitluck S."/>
            <person name="Peters L."/>
            <person name="Mikhailova N."/>
            <person name="Teshima H."/>
            <person name="Han C."/>
            <person name="Tapia R."/>
            <person name="Land M."/>
            <person name="Hauser L."/>
            <person name="Kyrpides N."/>
            <person name="Ivanova N."/>
            <person name="Pagani I."/>
            <person name="Allgaier M."/>
            <person name="Hugenholtz P."/>
            <person name="Singer S."/>
            <person name="Gladden J."/>
            <person name="Woyke T."/>
        </authorList>
    </citation>
    <scope>NUCLEOTIDE SEQUENCE</scope>
    <source>
        <strain evidence="3">SG0.5JP17-16</strain>
    </source>
</reference>
<dbReference type="KEGG" id="tts:Ththe16_1817"/>
<evidence type="ECO:0000313" key="4">
    <source>
        <dbReference type="Proteomes" id="UP000009233"/>
    </source>
</evidence>
<dbReference type="AlphaFoldDB" id="F6DFF4"/>
<keyword evidence="1" id="KW-0812">Transmembrane</keyword>
<dbReference type="Pfam" id="PF04389">
    <property type="entry name" value="Peptidase_M28"/>
    <property type="match status" value="1"/>
</dbReference>